<evidence type="ECO:0000313" key="2">
    <source>
        <dbReference type="Proteomes" id="UP000282184"/>
    </source>
</evidence>
<evidence type="ECO:0000313" key="1">
    <source>
        <dbReference type="EMBL" id="RTQ48887.1"/>
    </source>
</evidence>
<dbReference type="EMBL" id="RXOF01000008">
    <property type="protein sequence ID" value="RTQ48887.1"/>
    <property type="molecule type" value="Genomic_DNA"/>
</dbReference>
<reference evidence="1 2" key="1">
    <citation type="submission" date="2018-12" db="EMBL/GenBank/DDBJ databases">
        <title>Hymenobacter gummosus sp. nov., isolated from a spring.</title>
        <authorList>
            <person name="Nie L."/>
        </authorList>
    </citation>
    <scope>NUCLEOTIDE SEQUENCE [LARGE SCALE GENOMIC DNA]</scope>
    <source>
        <strain evidence="1 2">KCTC 52166</strain>
    </source>
</reference>
<accession>A0A431U1D6</accession>
<dbReference type="Proteomes" id="UP000282184">
    <property type="component" value="Unassembled WGS sequence"/>
</dbReference>
<dbReference type="RefSeq" id="WP_126693963.1">
    <property type="nucleotide sequence ID" value="NZ_RXOF01000008.1"/>
</dbReference>
<proteinExistence type="predicted"/>
<sequence length="180" mass="19997">MKNPGSQASKGIAVRIDKLTNSIENVISKEVFATVVTPVTSKSLIRKPDWAFDWQKELRTAGRQVFQLTTEDNPTIIQGLISLEEMQGFLYMHLLESATFNKGKQKLYLGVPGNLVAFACKLAFERGHDGYVAFVSKTALLHHYADTLGATPIGGQRMAIEYPAARKLAARYFNDFPFPS</sequence>
<name>A0A431U1D6_9BACT</name>
<dbReference type="AlphaFoldDB" id="A0A431U1D6"/>
<keyword evidence="2" id="KW-1185">Reference proteome</keyword>
<comment type="caution">
    <text evidence="1">The sequence shown here is derived from an EMBL/GenBank/DDBJ whole genome shotgun (WGS) entry which is preliminary data.</text>
</comment>
<gene>
    <name evidence="1" type="ORF">EJV47_14925</name>
</gene>
<dbReference type="OrthoDB" id="956078at2"/>
<evidence type="ECO:0008006" key="3">
    <source>
        <dbReference type="Google" id="ProtNLM"/>
    </source>
</evidence>
<organism evidence="1 2">
    <name type="scientific">Hymenobacter gummosus</name>
    <dbReference type="NCBI Taxonomy" id="1776032"/>
    <lineage>
        <taxon>Bacteria</taxon>
        <taxon>Pseudomonadati</taxon>
        <taxon>Bacteroidota</taxon>
        <taxon>Cytophagia</taxon>
        <taxon>Cytophagales</taxon>
        <taxon>Hymenobacteraceae</taxon>
        <taxon>Hymenobacter</taxon>
    </lineage>
</organism>
<protein>
    <recommendedName>
        <fullName evidence="3">DUF2156 domain-containing protein</fullName>
    </recommendedName>
</protein>